<evidence type="ECO:0000259" key="3">
    <source>
        <dbReference type="SMART" id="SM00822"/>
    </source>
</evidence>
<name>A0A318N068_9PROT</name>
<dbReference type="GO" id="GO:0016491">
    <property type="term" value="F:oxidoreductase activity"/>
    <property type="evidence" value="ECO:0007669"/>
    <property type="project" value="UniProtKB-KW"/>
</dbReference>
<dbReference type="PANTHER" id="PTHR42879">
    <property type="entry name" value="3-OXOACYL-(ACYL-CARRIER-PROTEIN) REDUCTASE"/>
    <property type="match status" value="1"/>
</dbReference>
<keyword evidence="2" id="KW-0560">Oxidoreductase</keyword>
<dbReference type="InterPro" id="IPR036291">
    <property type="entry name" value="NAD(P)-bd_dom_sf"/>
</dbReference>
<sequence>MFRLDNKVALVTGASGGIGQAIAKAFVQQGARVVLSGTRENVLREVQKELGEQNAFVQTANLKDQESLKALIPNAERQANAPVDILVNSAGLTRDNLSIRMKESEWSEVLDVDLSVPFQLCQIALKGMVRRRSGRIINIASIIGFIGNVGQANYSAAKGGLIAMSKSLALEVAKKGVTVNVIAPGFIETPMTAVLSEEQQSRLLQRIPRNRMGQVEDVASAAVYLASEETDWVTGTCLHVNGGMYMV</sequence>
<gene>
    <name evidence="4" type="ORF">DK869_05620</name>
</gene>
<dbReference type="InterPro" id="IPR057326">
    <property type="entry name" value="KR_dom"/>
</dbReference>
<evidence type="ECO:0000256" key="2">
    <source>
        <dbReference type="ARBA" id="ARBA00023002"/>
    </source>
</evidence>
<organism evidence="4 5">
    <name type="scientific">Commensalibacter melissae</name>
    <dbReference type="NCBI Taxonomy" id="2070537"/>
    <lineage>
        <taxon>Bacteria</taxon>
        <taxon>Pseudomonadati</taxon>
        <taxon>Pseudomonadota</taxon>
        <taxon>Alphaproteobacteria</taxon>
        <taxon>Acetobacterales</taxon>
        <taxon>Acetobacteraceae</taxon>
    </lineage>
</organism>
<dbReference type="AlphaFoldDB" id="A0A318N068"/>
<dbReference type="SUPFAM" id="SSF51735">
    <property type="entry name" value="NAD(P)-binding Rossmann-fold domains"/>
    <property type="match status" value="1"/>
</dbReference>
<protein>
    <submittedName>
        <fullName evidence="4">Beta-ketoacyl-ACP reductase</fullName>
    </submittedName>
</protein>
<proteinExistence type="inferred from homology"/>
<dbReference type="Gene3D" id="3.40.50.720">
    <property type="entry name" value="NAD(P)-binding Rossmann-like Domain"/>
    <property type="match status" value="1"/>
</dbReference>
<dbReference type="PANTHER" id="PTHR42879:SF2">
    <property type="entry name" value="3-OXOACYL-[ACYL-CARRIER-PROTEIN] REDUCTASE FABG"/>
    <property type="match status" value="1"/>
</dbReference>
<comment type="similarity">
    <text evidence="1">Belongs to the short-chain dehydrogenases/reductases (SDR) family.</text>
</comment>
<dbReference type="Pfam" id="PF13561">
    <property type="entry name" value="adh_short_C2"/>
    <property type="match status" value="1"/>
</dbReference>
<dbReference type="PROSITE" id="PS00061">
    <property type="entry name" value="ADH_SHORT"/>
    <property type="match status" value="1"/>
</dbReference>
<dbReference type="InterPro" id="IPR050259">
    <property type="entry name" value="SDR"/>
</dbReference>
<dbReference type="RefSeq" id="WP_110439040.1">
    <property type="nucleotide sequence ID" value="NZ_CP033087.1"/>
</dbReference>
<comment type="caution">
    <text evidence="4">The sequence shown here is derived from an EMBL/GenBank/DDBJ whole genome shotgun (WGS) entry which is preliminary data.</text>
</comment>
<dbReference type="InterPro" id="IPR002347">
    <property type="entry name" value="SDR_fam"/>
</dbReference>
<evidence type="ECO:0000313" key="4">
    <source>
        <dbReference type="EMBL" id="PXZ00117.1"/>
    </source>
</evidence>
<dbReference type="GeneID" id="83703559"/>
<dbReference type="NCBIfam" id="NF009466">
    <property type="entry name" value="PRK12826.1-2"/>
    <property type="match status" value="1"/>
</dbReference>
<evidence type="ECO:0000256" key="1">
    <source>
        <dbReference type="ARBA" id="ARBA00006484"/>
    </source>
</evidence>
<reference evidence="4 5" key="1">
    <citation type="submission" date="2018-05" db="EMBL/GenBank/DDBJ databases">
        <title>Reference genomes for bee gut microbiota database.</title>
        <authorList>
            <person name="Ellegaard K.M."/>
        </authorList>
    </citation>
    <scope>NUCLEOTIDE SEQUENCE [LARGE SCALE GENOMIC DNA]</scope>
    <source>
        <strain evidence="4 5">ESL0284</strain>
    </source>
</reference>
<dbReference type="PRINTS" id="PR00080">
    <property type="entry name" value="SDRFAMILY"/>
</dbReference>
<dbReference type="EMBL" id="QGLT01000003">
    <property type="protein sequence ID" value="PXZ00117.1"/>
    <property type="molecule type" value="Genomic_DNA"/>
</dbReference>
<dbReference type="GO" id="GO:0032787">
    <property type="term" value="P:monocarboxylic acid metabolic process"/>
    <property type="evidence" value="ECO:0007669"/>
    <property type="project" value="UniProtKB-ARBA"/>
</dbReference>
<dbReference type="Proteomes" id="UP000247565">
    <property type="component" value="Unassembled WGS sequence"/>
</dbReference>
<dbReference type="OrthoDB" id="9804774at2"/>
<dbReference type="PRINTS" id="PR00081">
    <property type="entry name" value="GDHRDH"/>
</dbReference>
<dbReference type="InterPro" id="IPR020904">
    <property type="entry name" value="Sc_DH/Rdtase_CS"/>
</dbReference>
<keyword evidence="5" id="KW-1185">Reference proteome</keyword>
<feature type="domain" description="Ketoreductase" evidence="3">
    <location>
        <begin position="7"/>
        <end position="190"/>
    </location>
</feature>
<dbReference type="FunFam" id="3.40.50.720:FF:000173">
    <property type="entry name" value="3-oxoacyl-[acyl-carrier protein] reductase"/>
    <property type="match status" value="1"/>
</dbReference>
<dbReference type="SMART" id="SM00822">
    <property type="entry name" value="PKS_KR"/>
    <property type="match status" value="1"/>
</dbReference>
<accession>A0A318N068</accession>
<evidence type="ECO:0000313" key="5">
    <source>
        <dbReference type="Proteomes" id="UP000247565"/>
    </source>
</evidence>